<feature type="region of interest" description="Disordered" evidence="8">
    <location>
        <begin position="447"/>
        <end position="479"/>
    </location>
</feature>
<evidence type="ECO:0000259" key="10">
    <source>
        <dbReference type="Pfam" id="PF00913"/>
    </source>
</evidence>
<reference evidence="11" key="2">
    <citation type="journal article" date="2014" name="Mol. Biochem. Parasitol.">
        <title>Capturing the variant surface glycoprotein repertoire (the VSGnome) of Trypanosoma brucei Lister 427.</title>
        <authorList>
            <person name="Cross G.A."/>
            <person name="Kim H.S."/>
            <person name="Wickstead B."/>
        </authorList>
    </citation>
    <scope>NUCLEOTIDE SEQUENCE</scope>
    <source>
        <strain evidence="11">Lister 427</strain>
    </source>
</reference>
<dbReference type="GO" id="GO:0042783">
    <property type="term" value="P:symbiont-mediated evasion of host immune response"/>
    <property type="evidence" value="ECO:0007669"/>
    <property type="project" value="InterPro"/>
</dbReference>
<feature type="coiled-coil region" evidence="7">
    <location>
        <begin position="377"/>
        <end position="404"/>
    </location>
</feature>
<dbReference type="SUPFAM" id="SSF58087">
    <property type="entry name" value="Variant surface glycoprotein (N-terminal domain)"/>
    <property type="match status" value="1"/>
</dbReference>
<organism evidence="11">
    <name type="scientific">Trypanosoma brucei</name>
    <dbReference type="NCBI Taxonomy" id="5691"/>
    <lineage>
        <taxon>Eukaryota</taxon>
        <taxon>Discoba</taxon>
        <taxon>Euglenozoa</taxon>
        <taxon>Kinetoplastea</taxon>
        <taxon>Metakinetoplastina</taxon>
        <taxon>Trypanosomatida</taxon>
        <taxon>Trypanosomatidae</taxon>
        <taxon>Trypanosoma</taxon>
    </lineage>
</organism>
<dbReference type="VEuPathDB" id="TriTrypDB:Tb427_000561500"/>
<comment type="subcellular location">
    <subcellularLocation>
        <location evidence="1">Cell membrane</location>
        <topology evidence="1">Lipid-anchor</topology>
        <topology evidence="1">GPI-anchor</topology>
    </subcellularLocation>
</comment>
<keyword evidence="6" id="KW-0449">Lipoprotein</keyword>
<dbReference type="InterPro" id="IPR001812">
    <property type="entry name" value="Trypano_VSG_A_N_dom"/>
</dbReference>
<evidence type="ECO:0000256" key="2">
    <source>
        <dbReference type="ARBA" id="ARBA00022475"/>
    </source>
</evidence>
<evidence type="ECO:0000256" key="9">
    <source>
        <dbReference type="SAM" id="SignalP"/>
    </source>
</evidence>
<dbReference type="EMBL" id="KC612615">
    <property type="protein sequence ID" value="AGH60046.1"/>
    <property type="molecule type" value="Genomic_DNA"/>
</dbReference>
<evidence type="ECO:0000256" key="6">
    <source>
        <dbReference type="ARBA" id="ARBA00023288"/>
    </source>
</evidence>
<dbReference type="VEuPathDB" id="TriTrypDB:Tb11.v5.0894"/>
<feature type="chain" id="PRO_5004058096" evidence="9">
    <location>
        <begin position="26"/>
        <end position="479"/>
    </location>
</feature>
<dbReference type="Gene3D" id="1.10.470.10">
    <property type="entry name" value="Variant Surface Glycoprotein, subunit A, domain 2"/>
    <property type="match status" value="1"/>
</dbReference>
<keyword evidence="3" id="KW-0336">GPI-anchor</keyword>
<evidence type="ECO:0000256" key="4">
    <source>
        <dbReference type="ARBA" id="ARBA00023136"/>
    </source>
</evidence>
<keyword evidence="9" id="KW-0732">Signal</keyword>
<keyword evidence="4" id="KW-0472">Membrane</keyword>
<keyword evidence="2" id="KW-1003">Cell membrane</keyword>
<evidence type="ECO:0000256" key="8">
    <source>
        <dbReference type="SAM" id="MobiDB-lite"/>
    </source>
</evidence>
<keyword evidence="5" id="KW-0325">Glycoprotein</keyword>
<reference evidence="11" key="1">
    <citation type="submission" date="2013-02" db="EMBL/GenBank/DDBJ databases">
        <authorList>
            <person name="Cross G.A.M."/>
            <person name="Kim H.-S."/>
            <person name="Wickstead B."/>
        </authorList>
    </citation>
    <scope>NUCLEOTIDE SEQUENCE</scope>
    <source>
        <strain evidence="11">Lister 427</strain>
    </source>
</reference>
<name>M4SXM9_9TRYP</name>
<evidence type="ECO:0000256" key="7">
    <source>
        <dbReference type="SAM" id="Coils"/>
    </source>
</evidence>
<evidence type="ECO:0000313" key="11">
    <source>
        <dbReference type="EMBL" id="AGH60046.1"/>
    </source>
</evidence>
<dbReference type="GO" id="GO:0005886">
    <property type="term" value="C:plasma membrane"/>
    <property type="evidence" value="ECO:0007669"/>
    <property type="project" value="UniProtKB-SubCell"/>
</dbReference>
<dbReference type="Pfam" id="PF00913">
    <property type="entry name" value="Trypan_glycop"/>
    <property type="match status" value="1"/>
</dbReference>
<proteinExistence type="predicted"/>
<dbReference type="AlphaFoldDB" id="M4SXM9"/>
<sequence length="479" mass="50430">MTHNPKLHWPAVFVLLVLGPRATQAAAPSIKLSTYKPVCSLAADLRKIPRLAYTAVDSKQAEATQSRLTALKTMIYSITSAPATAKLNLQALALATLKLATTAETDQANRLKEGLNAAGTCLEMVGRIEGTMEILKATHHSGAGCLGGDADNQEKNSELATLGCEGKPTDVEATSEAITDAHIGAAGYASLTAVAGASGVNGDSNKCGLINIAGAGTGAIQTGSTPTILNGIFKFSAANQFERQAKTAITKPAARATADILSQAHADARNIIETSKAGHNEDPISILKTTVNKGYLKQELEAQIALIRPDVDAGAKSAETQTIVDKNFKTNDDTIKNLWDKIKAAEVADVTAKVGSKKQLQNIADEKTLQATLAYYGNKNTVRIAELEADLRKLRENSAKKNQQPPEKVCNAIGDKNETGCKNTSGCHFVSTNPDGTKCTLITGETAKDAEAGKDGKPEDKCAKQGTEKNACDKDSNCK</sequence>
<dbReference type="GO" id="GO:0098552">
    <property type="term" value="C:side of membrane"/>
    <property type="evidence" value="ECO:0007669"/>
    <property type="project" value="UniProtKB-KW"/>
</dbReference>
<evidence type="ECO:0000256" key="5">
    <source>
        <dbReference type="ARBA" id="ARBA00023180"/>
    </source>
</evidence>
<keyword evidence="7" id="KW-0175">Coiled coil</keyword>
<feature type="domain" description="Trypanosome variant surface glycoprotein A-type N-terminal" evidence="10">
    <location>
        <begin position="12"/>
        <end position="376"/>
    </location>
</feature>
<feature type="signal peptide" evidence="9">
    <location>
        <begin position="1"/>
        <end position="25"/>
    </location>
</feature>
<dbReference type="Gene3D" id="3.90.150.10">
    <property type="entry name" value="Variant Surface Glycoprotein, subunit A domain 1"/>
    <property type="match status" value="1"/>
</dbReference>
<protein>
    <submittedName>
        <fullName evidence="11">Variant surface glycoprotein 1106</fullName>
    </submittedName>
</protein>
<dbReference type="VEuPathDB" id="TriTrypDB:Tb1125.5.5510"/>
<evidence type="ECO:0000256" key="3">
    <source>
        <dbReference type="ARBA" id="ARBA00022622"/>
    </source>
</evidence>
<accession>M4SXM9</accession>
<evidence type="ECO:0000256" key="1">
    <source>
        <dbReference type="ARBA" id="ARBA00004609"/>
    </source>
</evidence>